<comment type="pathway">
    <text evidence="2">Amino-acid biosynthesis; L-cysteine biosynthesis; L-cysteine from L-homocysteine and L-serine: step 1/2.</text>
</comment>
<evidence type="ECO:0000256" key="1">
    <source>
        <dbReference type="ARBA" id="ARBA00001933"/>
    </source>
</evidence>
<dbReference type="SUPFAM" id="SSF53686">
    <property type="entry name" value="Tryptophan synthase beta subunit-like PLP-dependent enzymes"/>
    <property type="match status" value="1"/>
</dbReference>
<keyword evidence="5" id="KW-0663">Pyridoxal phosphate</keyword>
<dbReference type="PANTHER" id="PTHR10314">
    <property type="entry name" value="CYSTATHIONINE BETA-SYNTHASE"/>
    <property type="match status" value="1"/>
</dbReference>
<proteinExistence type="inferred from homology"/>
<dbReference type="EC" id="4.2.1.22" evidence="4"/>
<dbReference type="InterPro" id="IPR001926">
    <property type="entry name" value="TrpB-like_PALP"/>
</dbReference>
<dbReference type="Pfam" id="PF00291">
    <property type="entry name" value="PALP"/>
    <property type="match status" value="1"/>
</dbReference>
<sequence length="378" mass="40062">MTQSTRILDTALDAVGNTPLIRLDKIARDHGLKCNLLGKVEYFSAGGSVKDRIAKAMVEAAEKEGKLVPGKSVIIEPTSGNTGIGLALACAIKGYSVIITMPNKMSLEKEALLRVLGAEVIRTPTEAAWDSPESHIGVAQKLEKEIPHGIILDQYRNVNNPLAHEWTTGPEIIEAVVSTPSTPSKPSSGRVDAVIAGAGTGGTVTGIARAVRKHNVDCIIVGVDPKGSILAVPESLNTDGSGTQYVVEGIGYDFVPDVLKQTEVTTWLKSGDEESFVAVQELMRKEGLLVGGSSGSALSGALRWLKSEEGARIAATPGKNVVVLLPDGVRNYMSKPWFLEMALENSASSLKHTIDQVLGSKPTQEHAEQNGKSSNARL</sequence>
<organism evidence="8 9">
    <name type="scientific">Agaricus bisporus var. burnettii</name>
    <dbReference type="NCBI Taxonomy" id="192524"/>
    <lineage>
        <taxon>Eukaryota</taxon>
        <taxon>Fungi</taxon>
        <taxon>Dikarya</taxon>
        <taxon>Basidiomycota</taxon>
        <taxon>Agaricomycotina</taxon>
        <taxon>Agaricomycetes</taxon>
        <taxon>Agaricomycetidae</taxon>
        <taxon>Agaricales</taxon>
        <taxon>Agaricineae</taxon>
        <taxon>Agaricaceae</taxon>
        <taxon>Agaricus</taxon>
    </lineage>
</organism>
<evidence type="ECO:0000256" key="6">
    <source>
        <dbReference type="ARBA" id="ARBA00047490"/>
    </source>
</evidence>
<dbReference type="FunFam" id="3.40.50.1100:FF:000003">
    <property type="entry name" value="Cystathionine beta-synthase"/>
    <property type="match status" value="1"/>
</dbReference>
<dbReference type="Proteomes" id="UP000629468">
    <property type="component" value="Unassembled WGS sequence"/>
</dbReference>
<reference evidence="8 9" key="1">
    <citation type="journal article" name="Sci. Rep.">
        <title>Telomere-to-telomere assembled and centromere annotated genomes of the two main subspecies of the button mushroom Agaricus bisporus reveal especially polymorphic chromosome ends.</title>
        <authorList>
            <person name="Sonnenberg A.S.M."/>
            <person name="Sedaghat-Telgerd N."/>
            <person name="Lavrijssen B."/>
            <person name="Ohm R.A."/>
            <person name="Hendrickx P.M."/>
            <person name="Scholtmeijer K."/>
            <person name="Baars J.J.P."/>
            <person name="van Peer A."/>
        </authorList>
    </citation>
    <scope>NUCLEOTIDE SEQUENCE [LARGE SCALE GENOMIC DNA]</scope>
    <source>
        <strain evidence="8 9">H119_p4</strain>
    </source>
</reference>
<evidence type="ECO:0000256" key="2">
    <source>
        <dbReference type="ARBA" id="ARBA00005003"/>
    </source>
</evidence>
<comment type="similarity">
    <text evidence="3">Belongs to the cysteine synthase/cystathionine beta-synthase family.</text>
</comment>
<dbReference type="GO" id="GO:0006535">
    <property type="term" value="P:cysteine biosynthetic process from serine"/>
    <property type="evidence" value="ECO:0007669"/>
    <property type="project" value="InterPro"/>
</dbReference>
<dbReference type="EMBL" id="JABXXO010000009">
    <property type="protein sequence ID" value="KAF7770446.1"/>
    <property type="molecule type" value="Genomic_DNA"/>
</dbReference>
<accession>A0A8H7C9W1</accession>
<dbReference type="InterPro" id="IPR001216">
    <property type="entry name" value="P-phosphate_BS"/>
</dbReference>
<evidence type="ECO:0000256" key="5">
    <source>
        <dbReference type="ARBA" id="ARBA00022898"/>
    </source>
</evidence>
<evidence type="ECO:0000313" key="9">
    <source>
        <dbReference type="Proteomes" id="UP000629468"/>
    </source>
</evidence>
<name>A0A8H7C9W1_AGABI</name>
<dbReference type="InterPro" id="IPR050214">
    <property type="entry name" value="Cys_Synth/Cystath_Beta-Synth"/>
</dbReference>
<evidence type="ECO:0000256" key="4">
    <source>
        <dbReference type="ARBA" id="ARBA00012041"/>
    </source>
</evidence>
<dbReference type="AlphaFoldDB" id="A0A8H7C9W1"/>
<dbReference type="GO" id="GO:0004122">
    <property type="term" value="F:cystathionine beta-synthase activity"/>
    <property type="evidence" value="ECO:0007669"/>
    <property type="project" value="UniProtKB-EC"/>
</dbReference>
<evidence type="ECO:0000313" key="8">
    <source>
        <dbReference type="EMBL" id="KAF7770446.1"/>
    </source>
</evidence>
<protein>
    <recommendedName>
        <fullName evidence="4">cystathionine beta-synthase</fullName>
        <ecNumber evidence="4">4.2.1.22</ecNumber>
    </recommendedName>
</protein>
<dbReference type="Gene3D" id="3.40.50.1100">
    <property type="match status" value="2"/>
</dbReference>
<comment type="caution">
    <text evidence="8">The sequence shown here is derived from an EMBL/GenBank/DDBJ whole genome shotgun (WGS) entry which is preliminary data.</text>
</comment>
<comment type="cofactor">
    <cofactor evidence="1">
        <name>pyridoxal 5'-phosphate</name>
        <dbReference type="ChEBI" id="CHEBI:597326"/>
    </cofactor>
</comment>
<comment type="catalytic activity">
    <reaction evidence="6">
        <text>L-homocysteine + L-serine = L,L-cystathionine + H2O</text>
        <dbReference type="Rhea" id="RHEA:10112"/>
        <dbReference type="ChEBI" id="CHEBI:15377"/>
        <dbReference type="ChEBI" id="CHEBI:33384"/>
        <dbReference type="ChEBI" id="CHEBI:58161"/>
        <dbReference type="ChEBI" id="CHEBI:58199"/>
        <dbReference type="EC" id="4.2.1.22"/>
    </reaction>
</comment>
<dbReference type="InterPro" id="IPR036052">
    <property type="entry name" value="TrpB-like_PALP_sf"/>
</dbReference>
<gene>
    <name evidence="8" type="ORF">Agabi119p4_6420</name>
</gene>
<dbReference type="CDD" id="cd01561">
    <property type="entry name" value="CBS_like"/>
    <property type="match status" value="1"/>
</dbReference>
<dbReference type="PROSITE" id="PS00901">
    <property type="entry name" value="CYS_SYNTHASE"/>
    <property type="match status" value="1"/>
</dbReference>
<evidence type="ECO:0000259" key="7">
    <source>
        <dbReference type="Pfam" id="PF00291"/>
    </source>
</evidence>
<dbReference type="FunFam" id="3.40.50.1100:FF:000118">
    <property type="entry name" value="Related to CYS4-cystathionine beta-synthase"/>
    <property type="match status" value="1"/>
</dbReference>
<feature type="domain" description="Tryptophan synthase beta chain-like PALP" evidence="7">
    <location>
        <begin position="13"/>
        <end position="327"/>
    </location>
</feature>
<evidence type="ECO:0000256" key="3">
    <source>
        <dbReference type="ARBA" id="ARBA00007103"/>
    </source>
</evidence>